<dbReference type="EMBL" id="OFSP01000001">
    <property type="protein sequence ID" value="SOY39782.1"/>
    <property type="molecule type" value="Genomic_DNA"/>
</dbReference>
<dbReference type="Proteomes" id="UP000256297">
    <property type="component" value="Chromosome CBM2589_b"/>
</dbReference>
<proteinExistence type="predicted"/>
<evidence type="ECO:0000313" key="1">
    <source>
        <dbReference type="EMBL" id="SOY39782.1"/>
    </source>
</evidence>
<sequence>MPFDNKYGPGKAGNFDMCTSEIRNGLSRSAAIKVVRGEQKSLAPFDAADAFLSTLCSALRPLLHPGVSRVMFSMER</sequence>
<gene>
    <name evidence="1" type="ORF">CBM2589_B10063</name>
</gene>
<name>A0A375B7Y5_9BURK</name>
<comment type="caution">
    <text evidence="1">The sequence shown here is derived from an EMBL/GenBank/DDBJ whole genome shotgun (WGS) entry which is preliminary data.</text>
</comment>
<organism evidence="1">
    <name type="scientific">Cupriavidus taiwanensis</name>
    <dbReference type="NCBI Taxonomy" id="164546"/>
    <lineage>
        <taxon>Bacteria</taxon>
        <taxon>Pseudomonadati</taxon>
        <taxon>Pseudomonadota</taxon>
        <taxon>Betaproteobacteria</taxon>
        <taxon>Burkholderiales</taxon>
        <taxon>Burkholderiaceae</taxon>
        <taxon>Cupriavidus</taxon>
    </lineage>
</organism>
<accession>A0A375B7Y5</accession>
<protein>
    <submittedName>
        <fullName evidence="1">Uncharacterized protein</fullName>
    </submittedName>
</protein>
<reference evidence="1" key="1">
    <citation type="submission" date="2018-01" db="EMBL/GenBank/DDBJ databases">
        <authorList>
            <person name="Clerissi C."/>
        </authorList>
    </citation>
    <scope>NUCLEOTIDE SEQUENCE</scope>
    <source>
        <strain evidence="1">Cupriavidus taiwanensis STM 3521</strain>
    </source>
</reference>
<dbReference type="AlphaFoldDB" id="A0A375B7Y5"/>